<evidence type="ECO:0000256" key="4">
    <source>
        <dbReference type="SAM" id="SignalP"/>
    </source>
</evidence>
<feature type="signal peptide" evidence="4">
    <location>
        <begin position="1"/>
        <end position="21"/>
    </location>
</feature>
<reference evidence="6 7" key="1">
    <citation type="submission" date="2021-03" db="EMBL/GenBank/DDBJ databases">
        <title>The complete genome sequence of Acetobacter suratthaniensis TBRC 1719.</title>
        <authorList>
            <person name="Charoenyingcharoen P."/>
            <person name="Yukphan P."/>
        </authorList>
    </citation>
    <scope>NUCLEOTIDE SEQUENCE [LARGE SCALE GENOMIC DNA]</scope>
    <source>
        <strain evidence="6 7">TBRC 1719</strain>
    </source>
</reference>
<organism evidence="6 7">
    <name type="scientific">Acetobacter suratthaniensis</name>
    <dbReference type="NCBI Taxonomy" id="1502841"/>
    <lineage>
        <taxon>Bacteria</taxon>
        <taxon>Pseudomonadati</taxon>
        <taxon>Pseudomonadota</taxon>
        <taxon>Alphaproteobacteria</taxon>
        <taxon>Acetobacterales</taxon>
        <taxon>Acetobacteraceae</taxon>
        <taxon>Acetobacter</taxon>
    </lineage>
</organism>
<dbReference type="EMBL" id="JAFVMG010000011">
    <property type="protein sequence ID" value="MBO1328902.1"/>
    <property type="molecule type" value="Genomic_DNA"/>
</dbReference>
<dbReference type="Pfam" id="PF09084">
    <property type="entry name" value="NMT1"/>
    <property type="match status" value="1"/>
</dbReference>
<comment type="subcellular location">
    <subcellularLocation>
        <location evidence="1">Periplasm</location>
    </subcellularLocation>
</comment>
<keyword evidence="7" id="KW-1185">Reference proteome</keyword>
<comment type="similarity">
    <text evidence="2">Belongs to the bacterial solute-binding protein SsuA/TauA family.</text>
</comment>
<dbReference type="PANTHER" id="PTHR30024:SF47">
    <property type="entry name" value="TAURINE-BINDING PERIPLASMIC PROTEIN"/>
    <property type="match status" value="1"/>
</dbReference>
<name>A0ABS3LND9_9PROT</name>
<evidence type="ECO:0000313" key="6">
    <source>
        <dbReference type="EMBL" id="MBO1328902.1"/>
    </source>
</evidence>
<accession>A0ABS3LND9</accession>
<dbReference type="Proteomes" id="UP000664399">
    <property type="component" value="Unassembled WGS sequence"/>
</dbReference>
<proteinExistence type="inferred from homology"/>
<dbReference type="InterPro" id="IPR015168">
    <property type="entry name" value="SsuA/THI5"/>
</dbReference>
<evidence type="ECO:0000313" key="7">
    <source>
        <dbReference type="Proteomes" id="UP000664399"/>
    </source>
</evidence>
<feature type="domain" description="SsuA/THI5-like" evidence="5">
    <location>
        <begin position="34"/>
        <end position="242"/>
    </location>
</feature>
<evidence type="ECO:0000256" key="3">
    <source>
        <dbReference type="ARBA" id="ARBA00022729"/>
    </source>
</evidence>
<dbReference type="Gene3D" id="3.40.190.10">
    <property type="entry name" value="Periplasmic binding protein-like II"/>
    <property type="match status" value="2"/>
</dbReference>
<evidence type="ECO:0000256" key="2">
    <source>
        <dbReference type="ARBA" id="ARBA00010742"/>
    </source>
</evidence>
<dbReference type="PANTHER" id="PTHR30024">
    <property type="entry name" value="ALIPHATIC SULFONATES-BINDING PROTEIN-RELATED"/>
    <property type="match status" value="1"/>
</dbReference>
<protein>
    <submittedName>
        <fullName evidence="6">ABC transporter substrate-binding protein</fullName>
    </submittedName>
</protein>
<dbReference type="SUPFAM" id="SSF53850">
    <property type="entry name" value="Periplasmic binding protein-like II"/>
    <property type="match status" value="1"/>
</dbReference>
<gene>
    <name evidence="6" type="ORF">J2D75_10505</name>
</gene>
<evidence type="ECO:0000259" key="5">
    <source>
        <dbReference type="Pfam" id="PF09084"/>
    </source>
</evidence>
<evidence type="ECO:0000256" key="1">
    <source>
        <dbReference type="ARBA" id="ARBA00004418"/>
    </source>
</evidence>
<sequence>MKSVKVLAVALGLTCSTGAYAQDTIRIMAPVWSGFAPVFVAQDLGCFHDAKLDVNLKFADERADVMAAMAHGSIEMEMRTISEYQGRPRDNDTPGVIIGPIDRSMGGDGVVADGSIHDVTELKGKTIASESNVPGLMLLQLELHKHGMSLSDMKIKEILTSDSVAVFADTSLAAVVTYQPFLQQIMSVDSARNPRKLVSSSDYPDYIVDVMIARNDDLAANPGKYTRFLSCIYKAVDYHKTHSAEFARMAAPHFNLSVDDFQKSIDGSLQYTDLEQALAYMGTPQKPGPINGIFDTLMGLNIENGAASVKLDAARDINSGPVSALSAP</sequence>
<dbReference type="RefSeq" id="WP_207854779.1">
    <property type="nucleotide sequence ID" value="NZ_JAFVMG010000011.1"/>
</dbReference>
<comment type="caution">
    <text evidence="6">The sequence shown here is derived from an EMBL/GenBank/DDBJ whole genome shotgun (WGS) entry which is preliminary data.</text>
</comment>
<keyword evidence="3 4" id="KW-0732">Signal</keyword>
<feature type="chain" id="PRO_5046385443" evidence="4">
    <location>
        <begin position="22"/>
        <end position="328"/>
    </location>
</feature>